<dbReference type="InterPro" id="IPR036890">
    <property type="entry name" value="HATPase_C_sf"/>
</dbReference>
<evidence type="ECO:0000313" key="2">
    <source>
        <dbReference type="EMBL" id="SHF76598.1"/>
    </source>
</evidence>
<dbReference type="EMBL" id="FQWE01000001">
    <property type="protein sequence ID" value="SHF76598.1"/>
    <property type="molecule type" value="Genomic_DNA"/>
</dbReference>
<reference evidence="3" key="1">
    <citation type="submission" date="2016-11" db="EMBL/GenBank/DDBJ databases">
        <authorList>
            <person name="Varghese N."/>
            <person name="Submissions S."/>
        </authorList>
    </citation>
    <scope>NUCLEOTIDE SEQUENCE [LARGE SCALE GENOMIC DNA]</scope>
    <source>
        <strain evidence="3">DSM 19741</strain>
    </source>
</reference>
<dbReference type="Gene3D" id="3.30.565.10">
    <property type="entry name" value="Histidine kinase-like ATPase, C-terminal domain"/>
    <property type="match status" value="1"/>
</dbReference>
<keyword evidence="3" id="KW-1185">Reference proteome</keyword>
<dbReference type="InterPro" id="IPR019734">
    <property type="entry name" value="TPR_rpt"/>
</dbReference>
<proteinExistence type="predicted"/>
<dbReference type="STRING" id="271157.SAMN05444396_101282"/>
<dbReference type="AlphaFoldDB" id="A0A1M5EBJ2"/>
<dbReference type="SUPFAM" id="SSF48452">
    <property type="entry name" value="TPR-like"/>
    <property type="match status" value="1"/>
</dbReference>
<name>A0A1M5EBJ2_9FLAO</name>
<keyword evidence="1" id="KW-1133">Transmembrane helix</keyword>
<keyword evidence="1" id="KW-0472">Membrane</keyword>
<protein>
    <submittedName>
        <fullName evidence="2">Tetratricopeptide repeat-containing protein</fullName>
    </submittedName>
</protein>
<dbReference type="Gene3D" id="1.25.40.10">
    <property type="entry name" value="Tetratricopeptide repeat domain"/>
    <property type="match status" value="2"/>
</dbReference>
<dbReference type="InterPro" id="IPR011990">
    <property type="entry name" value="TPR-like_helical_dom_sf"/>
</dbReference>
<sequence length="560" mass="64565">MLFLSGFMSCKKELKTNAKSTVNKAYDNYYTIAEKHMSNQKFDSAFYYFNKSKSVCDVNTDLNRIIYSLLRMAYIQQIEGDYSSSETTATEVVSYFQHHTNAAYKCSAYNILGINYENLYDYNNAILYFNLAYKHAESELQKAILKNNLAVVYMDKHDYKKAITILIPLSLGKKEVSDTEHYARVLDNLGYCYFKTDNPNALSYLNESLSMQKQVDNKFGMITSYNHLSEFYQKSNRYRAIDYAQLAYKKASEINSIDDRIASLALLIQASTGTESKKYSLKHLQISDSIKKVRQKAKNNFAKIKYDSKIEKEENLNLKTQKIEDTLQLEKQKNKNLVLYFIVGFGFTITSFIYYYLVAKNEREKIKSSYTTEIRIAKKLHDELANDVYQTMAFAETQDLSTADNKELLLNNLDTIYSRTRNISRENSAIETGNLFIPNLKEMMSGFNTNSINILINGLDTINWATVEENKKITVYRVLQELLVNMKKHSKCSLVVLTFKNIKNKLHLDYSDNGVGVVFDEINLKNGLQNVENRILAIKGTITFDTKSNKGFKTNIIFPI</sequence>
<feature type="transmembrane region" description="Helical" evidence="1">
    <location>
        <begin position="337"/>
        <end position="357"/>
    </location>
</feature>
<evidence type="ECO:0000256" key="1">
    <source>
        <dbReference type="SAM" id="Phobius"/>
    </source>
</evidence>
<keyword evidence="1" id="KW-0812">Transmembrane</keyword>
<dbReference type="Pfam" id="PF13424">
    <property type="entry name" value="TPR_12"/>
    <property type="match status" value="1"/>
</dbReference>
<gene>
    <name evidence="2" type="ORF">SAMN05444396_101282</name>
</gene>
<dbReference type="Proteomes" id="UP000184036">
    <property type="component" value="Unassembled WGS sequence"/>
</dbReference>
<evidence type="ECO:0000313" key="3">
    <source>
        <dbReference type="Proteomes" id="UP000184036"/>
    </source>
</evidence>
<organism evidence="2 3">
    <name type="scientific">Flavobacterium segetis</name>
    <dbReference type="NCBI Taxonomy" id="271157"/>
    <lineage>
        <taxon>Bacteria</taxon>
        <taxon>Pseudomonadati</taxon>
        <taxon>Bacteroidota</taxon>
        <taxon>Flavobacteriia</taxon>
        <taxon>Flavobacteriales</taxon>
        <taxon>Flavobacteriaceae</taxon>
        <taxon>Flavobacterium</taxon>
    </lineage>
</organism>
<accession>A0A1M5EBJ2</accession>
<dbReference type="SUPFAM" id="SSF55874">
    <property type="entry name" value="ATPase domain of HSP90 chaperone/DNA topoisomerase II/histidine kinase"/>
    <property type="match status" value="1"/>
</dbReference>
<dbReference type="SMART" id="SM00028">
    <property type="entry name" value="TPR"/>
    <property type="match status" value="4"/>
</dbReference>